<dbReference type="InterPro" id="IPR035163">
    <property type="entry name" value="Pom"/>
</dbReference>
<sequence>MHKLCKLLTLLLSITLLLSSTALAASLSIGTWHVTGSQMWHISFSPNGASRLFYPHSGTYVTGTYENNLTKQKQFSVELGYMGQIAAATGSDSDWDYTQNNNLQYYGEFKTGGQSMFLNVNWQEQLTPVTQFLYGYSYHNSRYQMTDGTYYTENYVSTTDTLSNLNSTYSITAQGPHLGLAVHKPLSPSLAVFGSLIYSPFALVQGHGWWNLRNLDFVQTGPGQMLDGQIGLQLQNKRNLFTIGYRYQSVDVTDGSENTSSDIVWDKARSTLKGFYFAGTAKF</sequence>
<evidence type="ECO:0000259" key="2">
    <source>
        <dbReference type="Pfam" id="PF17251"/>
    </source>
</evidence>
<keyword evidence="1" id="KW-0732">Signal</keyword>
<protein>
    <recommendedName>
        <fullName evidence="2">Protochlamydia outer membrane protein domain-containing protein</fullName>
    </recommendedName>
</protein>
<dbReference type="InterPro" id="IPR053724">
    <property type="entry name" value="OMP_A26_sf"/>
</dbReference>
<evidence type="ECO:0000313" key="4">
    <source>
        <dbReference type="Proteomes" id="UP000277811"/>
    </source>
</evidence>
<dbReference type="Gene3D" id="2.40.128.90">
    <property type="entry name" value="OMPT-like"/>
    <property type="match status" value="1"/>
</dbReference>
<dbReference type="Proteomes" id="UP000277811">
    <property type="component" value="Unassembled WGS sequence"/>
</dbReference>
<reference evidence="3 4" key="1">
    <citation type="submission" date="2018-06" db="EMBL/GenBank/DDBJ databases">
        <authorList>
            <person name="Strepis N."/>
        </authorList>
    </citation>
    <scope>NUCLEOTIDE SEQUENCE [LARGE SCALE GENOMIC DNA]</scope>
    <source>
        <strain evidence="3">LUCI</strain>
    </source>
</reference>
<feature type="domain" description="Protochlamydia outer membrane protein" evidence="2">
    <location>
        <begin position="133"/>
        <end position="214"/>
    </location>
</feature>
<dbReference type="Pfam" id="PF17251">
    <property type="entry name" value="Pom"/>
    <property type="match status" value="1"/>
</dbReference>
<dbReference type="RefSeq" id="WP_122627749.1">
    <property type="nucleotide sequence ID" value="NZ_UPPP01000068.1"/>
</dbReference>
<evidence type="ECO:0000256" key="1">
    <source>
        <dbReference type="SAM" id="SignalP"/>
    </source>
</evidence>
<proteinExistence type="predicted"/>
<name>A0A498R7C3_9FIRM</name>
<feature type="chain" id="PRO_5019843048" description="Protochlamydia outer membrane protein domain-containing protein" evidence="1">
    <location>
        <begin position="25"/>
        <end position="283"/>
    </location>
</feature>
<accession>A0A498R7C3</accession>
<dbReference type="AlphaFoldDB" id="A0A498R7C3"/>
<evidence type="ECO:0000313" key="3">
    <source>
        <dbReference type="EMBL" id="VBB06797.1"/>
    </source>
</evidence>
<organism evidence="3 4">
    <name type="scientific">Lucifera butyrica</name>
    <dbReference type="NCBI Taxonomy" id="1351585"/>
    <lineage>
        <taxon>Bacteria</taxon>
        <taxon>Bacillati</taxon>
        <taxon>Bacillota</taxon>
        <taxon>Negativicutes</taxon>
        <taxon>Veillonellales</taxon>
        <taxon>Veillonellaceae</taxon>
        <taxon>Lucifera</taxon>
    </lineage>
</organism>
<feature type="signal peptide" evidence="1">
    <location>
        <begin position="1"/>
        <end position="24"/>
    </location>
</feature>
<dbReference type="EMBL" id="UPPP01000068">
    <property type="protein sequence ID" value="VBB06797.1"/>
    <property type="molecule type" value="Genomic_DNA"/>
</dbReference>
<keyword evidence="4" id="KW-1185">Reference proteome</keyword>
<gene>
    <name evidence="3" type="ORF">LUCI_2033</name>
</gene>
<dbReference type="OrthoDB" id="1681955at2"/>